<dbReference type="AlphaFoldDB" id="A0A0F9B6D7"/>
<feature type="non-terminal residue" evidence="1">
    <location>
        <position position="1"/>
    </location>
</feature>
<gene>
    <name evidence="1" type="ORF">LCGC14_2485030</name>
</gene>
<evidence type="ECO:0000313" key="1">
    <source>
        <dbReference type="EMBL" id="KKL17489.1"/>
    </source>
</evidence>
<organism evidence="1">
    <name type="scientific">marine sediment metagenome</name>
    <dbReference type="NCBI Taxonomy" id="412755"/>
    <lineage>
        <taxon>unclassified sequences</taxon>
        <taxon>metagenomes</taxon>
        <taxon>ecological metagenomes</taxon>
    </lineage>
</organism>
<accession>A0A0F9B6D7</accession>
<sequence>DARTIVIKSGAVFLMRYDQSLDSVRDSATFTCRTADVATRTGRSDGGS</sequence>
<proteinExistence type="predicted"/>
<reference evidence="1" key="1">
    <citation type="journal article" date="2015" name="Nature">
        <title>Complex archaea that bridge the gap between prokaryotes and eukaryotes.</title>
        <authorList>
            <person name="Spang A."/>
            <person name="Saw J.H."/>
            <person name="Jorgensen S.L."/>
            <person name="Zaremba-Niedzwiedzka K."/>
            <person name="Martijn J."/>
            <person name="Lind A.E."/>
            <person name="van Eijk R."/>
            <person name="Schleper C."/>
            <person name="Guy L."/>
            <person name="Ettema T.J."/>
        </authorList>
    </citation>
    <scope>NUCLEOTIDE SEQUENCE</scope>
</reference>
<protein>
    <submittedName>
        <fullName evidence="1">Uncharacterized protein</fullName>
    </submittedName>
</protein>
<comment type="caution">
    <text evidence="1">The sequence shown here is derived from an EMBL/GenBank/DDBJ whole genome shotgun (WGS) entry which is preliminary data.</text>
</comment>
<dbReference type="EMBL" id="LAZR01039239">
    <property type="protein sequence ID" value="KKL17489.1"/>
    <property type="molecule type" value="Genomic_DNA"/>
</dbReference>
<name>A0A0F9B6D7_9ZZZZ</name>